<sequence length="139" mass="15931">MATTKLNAALLFYFCTEIASQDMSMSDSPSKSYDSEENLGHIRARARKLYRIANVEFLKLQKRVFESMEVTDSKEMRNRRLSEEIARKHPLDLSTANNMQEDGISSQLTRNDTPPQYEEEGEMTLGMIWPPHGPTEEAV</sequence>
<gene>
    <name evidence="3" type="ORF">GUITHDRAFT_99868</name>
</gene>
<dbReference type="PaxDb" id="55529-EKX54386"/>
<evidence type="ECO:0000313" key="4">
    <source>
        <dbReference type="EnsemblProtists" id="EKX54386"/>
    </source>
</evidence>
<dbReference type="Proteomes" id="UP000011087">
    <property type="component" value="Unassembled WGS sequence"/>
</dbReference>
<keyword evidence="5" id="KW-1185">Reference proteome</keyword>
<reference evidence="5" key="2">
    <citation type="submission" date="2012-11" db="EMBL/GenBank/DDBJ databases">
        <authorList>
            <person name="Kuo A."/>
            <person name="Curtis B.A."/>
            <person name="Tanifuji G."/>
            <person name="Burki F."/>
            <person name="Gruber A."/>
            <person name="Irimia M."/>
            <person name="Maruyama S."/>
            <person name="Arias M.C."/>
            <person name="Ball S.G."/>
            <person name="Gile G.H."/>
            <person name="Hirakawa Y."/>
            <person name="Hopkins J.F."/>
            <person name="Rensing S.A."/>
            <person name="Schmutz J."/>
            <person name="Symeonidi A."/>
            <person name="Elias M."/>
            <person name="Eveleigh R.J."/>
            <person name="Herman E.K."/>
            <person name="Klute M.J."/>
            <person name="Nakayama T."/>
            <person name="Obornik M."/>
            <person name="Reyes-Prieto A."/>
            <person name="Armbrust E.V."/>
            <person name="Aves S.J."/>
            <person name="Beiko R.G."/>
            <person name="Coutinho P."/>
            <person name="Dacks J.B."/>
            <person name="Durnford D.G."/>
            <person name="Fast N.M."/>
            <person name="Green B.R."/>
            <person name="Grisdale C."/>
            <person name="Hempe F."/>
            <person name="Henrissat B."/>
            <person name="Hoppner M.P."/>
            <person name="Ishida K.-I."/>
            <person name="Kim E."/>
            <person name="Koreny L."/>
            <person name="Kroth P.G."/>
            <person name="Liu Y."/>
            <person name="Malik S.-B."/>
            <person name="Maier U.G."/>
            <person name="McRose D."/>
            <person name="Mock T."/>
            <person name="Neilson J.A."/>
            <person name="Onodera N.T."/>
            <person name="Poole A.M."/>
            <person name="Pritham E.J."/>
            <person name="Richards T.A."/>
            <person name="Rocap G."/>
            <person name="Roy S.W."/>
            <person name="Sarai C."/>
            <person name="Schaack S."/>
            <person name="Shirato S."/>
            <person name="Slamovits C.H."/>
            <person name="Spencer D.F."/>
            <person name="Suzuki S."/>
            <person name="Worden A.Z."/>
            <person name="Zauner S."/>
            <person name="Barry K."/>
            <person name="Bell C."/>
            <person name="Bharti A.K."/>
            <person name="Crow J.A."/>
            <person name="Grimwood J."/>
            <person name="Kramer R."/>
            <person name="Lindquist E."/>
            <person name="Lucas S."/>
            <person name="Salamov A."/>
            <person name="McFadden G.I."/>
            <person name="Lane C.E."/>
            <person name="Keeling P.J."/>
            <person name="Gray M.W."/>
            <person name="Grigoriev I.V."/>
            <person name="Archibald J.M."/>
        </authorList>
    </citation>
    <scope>NUCLEOTIDE SEQUENCE</scope>
    <source>
        <strain evidence="5">CCMP2712</strain>
    </source>
</reference>
<dbReference type="KEGG" id="gtt:GUITHDRAFT_99868"/>
<evidence type="ECO:0000256" key="2">
    <source>
        <dbReference type="SAM" id="SignalP"/>
    </source>
</evidence>
<dbReference type="RefSeq" id="XP_005841366.1">
    <property type="nucleotide sequence ID" value="XM_005841309.1"/>
</dbReference>
<reference evidence="3 5" key="1">
    <citation type="journal article" date="2012" name="Nature">
        <title>Algal genomes reveal evolutionary mosaicism and the fate of nucleomorphs.</title>
        <authorList>
            <consortium name="DOE Joint Genome Institute"/>
            <person name="Curtis B.A."/>
            <person name="Tanifuji G."/>
            <person name="Burki F."/>
            <person name="Gruber A."/>
            <person name="Irimia M."/>
            <person name="Maruyama S."/>
            <person name="Arias M.C."/>
            <person name="Ball S.G."/>
            <person name="Gile G.H."/>
            <person name="Hirakawa Y."/>
            <person name="Hopkins J.F."/>
            <person name="Kuo A."/>
            <person name="Rensing S.A."/>
            <person name="Schmutz J."/>
            <person name="Symeonidi A."/>
            <person name="Elias M."/>
            <person name="Eveleigh R.J."/>
            <person name="Herman E.K."/>
            <person name="Klute M.J."/>
            <person name="Nakayama T."/>
            <person name="Obornik M."/>
            <person name="Reyes-Prieto A."/>
            <person name="Armbrust E.V."/>
            <person name="Aves S.J."/>
            <person name="Beiko R.G."/>
            <person name="Coutinho P."/>
            <person name="Dacks J.B."/>
            <person name="Durnford D.G."/>
            <person name="Fast N.M."/>
            <person name="Green B.R."/>
            <person name="Grisdale C.J."/>
            <person name="Hempel F."/>
            <person name="Henrissat B."/>
            <person name="Hoppner M.P."/>
            <person name="Ishida K."/>
            <person name="Kim E."/>
            <person name="Koreny L."/>
            <person name="Kroth P.G."/>
            <person name="Liu Y."/>
            <person name="Malik S.B."/>
            <person name="Maier U.G."/>
            <person name="McRose D."/>
            <person name="Mock T."/>
            <person name="Neilson J.A."/>
            <person name="Onodera N.T."/>
            <person name="Poole A.M."/>
            <person name="Pritham E.J."/>
            <person name="Richards T.A."/>
            <person name="Rocap G."/>
            <person name="Roy S.W."/>
            <person name="Sarai C."/>
            <person name="Schaack S."/>
            <person name="Shirato S."/>
            <person name="Slamovits C.H."/>
            <person name="Spencer D.F."/>
            <person name="Suzuki S."/>
            <person name="Worden A.Z."/>
            <person name="Zauner S."/>
            <person name="Barry K."/>
            <person name="Bell C."/>
            <person name="Bharti A.K."/>
            <person name="Crow J.A."/>
            <person name="Grimwood J."/>
            <person name="Kramer R."/>
            <person name="Lindquist E."/>
            <person name="Lucas S."/>
            <person name="Salamov A."/>
            <person name="McFadden G.I."/>
            <person name="Lane C.E."/>
            <person name="Keeling P.J."/>
            <person name="Gray M.W."/>
            <person name="Grigoriev I.V."/>
            <person name="Archibald J.M."/>
        </authorList>
    </citation>
    <scope>NUCLEOTIDE SEQUENCE</scope>
    <source>
        <strain evidence="3 5">CCMP2712</strain>
    </source>
</reference>
<reference evidence="4" key="3">
    <citation type="submission" date="2016-03" db="UniProtKB">
        <authorList>
            <consortium name="EnsemblProtists"/>
        </authorList>
    </citation>
    <scope>IDENTIFICATION</scope>
</reference>
<feature type="chain" id="PRO_5008771993" evidence="2">
    <location>
        <begin position="21"/>
        <end position="139"/>
    </location>
</feature>
<evidence type="ECO:0000313" key="3">
    <source>
        <dbReference type="EMBL" id="EKX54386.1"/>
    </source>
</evidence>
<accession>L1K0N0</accession>
<proteinExistence type="predicted"/>
<feature type="compositionally biased region" description="Polar residues" evidence="1">
    <location>
        <begin position="94"/>
        <end position="114"/>
    </location>
</feature>
<organism evidence="3">
    <name type="scientific">Guillardia theta (strain CCMP2712)</name>
    <name type="common">Cryptophyte</name>
    <dbReference type="NCBI Taxonomy" id="905079"/>
    <lineage>
        <taxon>Eukaryota</taxon>
        <taxon>Cryptophyceae</taxon>
        <taxon>Pyrenomonadales</taxon>
        <taxon>Geminigeraceae</taxon>
        <taxon>Guillardia</taxon>
    </lineage>
</organism>
<keyword evidence="2" id="KW-0732">Signal</keyword>
<feature type="region of interest" description="Disordered" evidence="1">
    <location>
        <begin position="88"/>
        <end position="139"/>
    </location>
</feature>
<dbReference type="EnsemblProtists" id="EKX54386">
    <property type="protein sequence ID" value="EKX54386"/>
    <property type="gene ID" value="GUITHDRAFT_99868"/>
</dbReference>
<dbReference type="GeneID" id="17311132"/>
<feature type="signal peptide" evidence="2">
    <location>
        <begin position="1"/>
        <end position="20"/>
    </location>
</feature>
<name>L1K0N0_GUITC</name>
<dbReference type="HOGENOM" id="CLU_1848895_0_0_1"/>
<dbReference type="EMBL" id="JH992967">
    <property type="protein sequence ID" value="EKX54386.1"/>
    <property type="molecule type" value="Genomic_DNA"/>
</dbReference>
<evidence type="ECO:0000313" key="5">
    <source>
        <dbReference type="Proteomes" id="UP000011087"/>
    </source>
</evidence>
<protein>
    <submittedName>
        <fullName evidence="3 4">Uncharacterized protein</fullName>
    </submittedName>
</protein>
<dbReference type="AlphaFoldDB" id="L1K0N0"/>
<evidence type="ECO:0000256" key="1">
    <source>
        <dbReference type="SAM" id="MobiDB-lite"/>
    </source>
</evidence>